<proteinExistence type="predicted"/>
<keyword evidence="3" id="KW-0677">Repeat</keyword>
<dbReference type="EMBL" id="FPHF01000092">
    <property type="protein sequence ID" value="SFV66537.1"/>
    <property type="molecule type" value="Genomic_DNA"/>
</dbReference>
<dbReference type="PANTHER" id="PTHR24025">
    <property type="entry name" value="DESMOGLEIN FAMILY MEMBER"/>
    <property type="match status" value="1"/>
</dbReference>
<dbReference type="GO" id="GO:0016020">
    <property type="term" value="C:membrane"/>
    <property type="evidence" value="ECO:0007669"/>
    <property type="project" value="UniProtKB-SubCell"/>
</dbReference>
<dbReference type="NCBIfam" id="TIGR01965">
    <property type="entry name" value="VCBS_repeat"/>
    <property type="match status" value="1"/>
</dbReference>
<dbReference type="PROSITE" id="PS51257">
    <property type="entry name" value="PROKAR_LIPOPROTEIN"/>
    <property type="match status" value="1"/>
</dbReference>
<evidence type="ECO:0000256" key="5">
    <source>
        <dbReference type="ARBA" id="ARBA00022889"/>
    </source>
</evidence>
<sequence length="874" mass="92890">MKVKLFMLSLLILFAGCDSRSSGETSVSTSSVTGVFADDPVEGLTYVCSSGRAGSTNSLGQYTCNSGDTVTFSIGNVTLGTIKAQTTMVTPYDLFPNDVNAAVNIAQLLQSMDNNLSDNVITLDPDLIVILPIDTNFTSPTFTTKAQNDLNITLISKTQAQKVMNNFIISNGGSIDANLTIANIAPLATFTSFAQNEDVVVLGILTATDTDNDRLVFRIKSQPSNGTITLDGNGSFIYLPTANYFGADSFDYNVSDGVDSAVETVAITISNTPDAPIFTSATSVSVNENNTSALSLTATNSDGITTTYTLSGTDAVSFNIVDGVVTFKVAPDYETKAFYTFTATATAGSLSTTQTITITVADLPDIAPTLLASTLSISENTAIGAVVGTVTILDIGDSNITAFSISDTTNFSIDTSGQITTNSLFDYETTPSYFPTVYATNSAGNGVGVIITIDVTNVYEVTTIYTPTLVIVMNWDDYFETDAAEWNSKIFGSNDGQLNAWFTEATNTEYILVPATETQGTQNDGIIFVDMGKNHVGGADDTDFKYTEITNAISSAVVDNNINFASYDTDANGAISQDELQIVFLVSGGELSVGDSISSSIWGHAWSFSGSSSTFGGVTTYSGGVQLDGVELMNAVAHGGYMRFGANQGSHQATIGIIAHEFGHSLLNLSDFYDDGGGSGLGYYDIMSSGSYAKKSSDSFYGETPTQYTAFNKIAASLDLNLTVLTASDSLTISCSDRALIKLQTSITSEYFLLECRDTAKINSDRAFNGTDSTFGENRLFSVLYHIDEAKLTNNENGLQTSSNHYRVALVEKSTTTLMTSTSGLTASFNDVYTQGDIIGTSATNLYDGTSTNYSIEITNENYTDRTMTFSITK</sequence>
<keyword evidence="4" id="KW-0106">Calcium</keyword>
<dbReference type="InterPro" id="IPR002048">
    <property type="entry name" value="EF_hand_dom"/>
</dbReference>
<dbReference type="GO" id="GO:0008233">
    <property type="term" value="F:peptidase activity"/>
    <property type="evidence" value="ECO:0007669"/>
    <property type="project" value="InterPro"/>
</dbReference>
<dbReference type="InterPro" id="IPR050971">
    <property type="entry name" value="Cadherin-domain_protein"/>
</dbReference>
<gene>
    <name evidence="10" type="ORF">MNB_SM-4-1212</name>
</gene>
<dbReference type="PROSITE" id="PS00018">
    <property type="entry name" value="EF_HAND_1"/>
    <property type="match status" value="1"/>
</dbReference>
<dbReference type="PROSITE" id="PS50222">
    <property type="entry name" value="EF_HAND_2"/>
    <property type="match status" value="1"/>
</dbReference>
<dbReference type="InterPro" id="IPR002126">
    <property type="entry name" value="Cadherin-like_dom"/>
</dbReference>
<dbReference type="Gene3D" id="2.60.40.3440">
    <property type="match status" value="1"/>
</dbReference>
<evidence type="ECO:0000256" key="4">
    <source>
        <dbReference type="ARBA" id="ARBA00022837"/>
    </source>
</evidence>
<dbReference type="InterPro" id="IPR018247">
    <property type="entry name" value="EF_Hand_1_Ca_BS"/>
</dbReference>
<dbReference type="PROSITE" id="PS50268">
    <property type="entry name" value="CADHERIN_2"/>
    <property type="match status" value="2"/>
</dbReference>
<dbReference type="GO" id="GO:0005509">
    <property type="term" value="F:calcium ion binding"/>
    <property type="evidence" value="ECO:0007669"/>
    <property type="project" value="InterPro"/>
</dbReference>
<keyword evidence="2" id="KW-0812">Transmembrane</keyword>
<dbReference type="Pfam" id="PF17963">
    <property type="entry name" value="Big_9"/>
    <property type="match status" value="1"/>
</dbReference>
<dbReference type="CDD" id="cd11304">
    <property type="entry name" value="Cadherin_repeat"/>
    <property type="match status" value="2"/>
</dbReference>
<keyword evidence="5" id="KW-0130">Cell adhesion</keyword>
<dbReference type="InterPro" id="IPR015919">
    <property type="entry name" value="Cadherin-like_sf"/>
</dbReference>
<dbReference type="InterPro" id="IPR010221">
    <property type="entry name" value="VCBS_dom"/>
</dbReference>
<dbReference type="GO" id="GO:0006508">
    <property type="term" value="P:proteolysis"/>
    <property type="evidence" value="ECO:0007669"/>
    <property type="project" value="InterPro"/>
</dbReference>
<organism evidence="10">
    <name type="scientific">hydrothermal vent metagenome</name>
    <dbReference type="NCBI Taxonomy" id="652676"/>
    <lineage>
        <taxon>unclassified sequences</taxon>
        <taxon>metagenomes</taxon>
        <taxon>ecological metagenomes</taxon>
    </lineage>
</organism>
<feature type="domain" description="EF-hand" evidence="8">
    <location>
        <begin position="564"/>
        <end position="590"/>
    </location>
</feature>
<evidence type="ECO:0000256" key="1">
    <source>
        <dbReference type="ARBA" id="ARBA00004370"/>
    </source>
</evidence>
<dbReference type="SMART" id="SM00112">
    <property type="entry name" value="CA"/>
    <property type="match status" value="2"/>
</dbReference>
<dbReference type="InterPro" id="IPR008757">
    <property type="entry name" value="Peptidase_M6-like_domain"/>
</dbReference>
<evidence type="ECO:0000256" key="3">
    <source>
        <dbReference type="ARBA" id="ARBA00022737"/>
    </source>
</evidence>
<feature type="domain" description="Cadherin" evidence="9">
    <location>
        <begin position="369"/>
        <end position="469"/>
    </location>
</feature>
<evidence type="ECO:0000259" key="9">
    <source>
        <dbReference type="PROSITE" id="PS50268"/>
    </source>
</evidence>
<evidence type="ECO:0000256" key="2">
    <source>
        <dbReference type="ARBA" id="ARBA00022692"/>
    </source>
</evidence>
<evidence type="ECO:0000313" key="10">
    <source>
        <dbReference type="EMBL" id="SFV66537.1"/>
    </source>
</evidence>
<keyword evidence="7" id="KW-0472">Membrane</keyword>
<dbReference type="AlphaFoldDB" id="A0A1W1CLG2"/>
<name>A0A1W1CLG2_9ZZZZ</name>
<accession>A0A1W1CLG2</accession>
<dbReference type="GO" id="GO:0007156">
    <property type="term" value="P:homophilic cell adhesion via plasma membrane adhesion molecules"/>
    <property type="evidence" value="ECO:0007669"/>
    <property type="project" value="InterPro"/>
</dbReference>
<comment type="subcellular location">
    <subcellularLocation>
        <location evidence="1">Membrane</location>
    </subcellularLocation>
</comment>
<dbReference type="PANTHER" id="PTHR24025:SF23">
    <property type="entry name" value="NEURAL-CADHERIN"/>
    <property type="match status" value="1"/>
</dbReference>
<protein>
    <submittedName>
        <fullName evidence="10">Probable RTX</fullName>
    </submittedName>
</protein>
<dbReference type="GO" id="GO:0005911">
    <property type="term" value="C:cell-cell junction"/>
    <property type="evidence" value="ECO:0007669"/>
    <property type="project" value="TreeGrafter"/>
</dbReference>
<evidence type="ECO:0000256" key="6">
    <source>
        <dbReference type="ARBA" id="ARBA00022989"/>
    </source>
</evidence>
<dbReference type="Gene3D" id="2.60.40.60">
    <property type="entry name" value="Cadherins"/>
    <property type="match status" value="2"/>
</dbReference>
<keyword evidence="6" id="KW-1133">Transmembrane helix</keyword>
<dbReference type="SUPFAM" id="SSF49313">
    <property type="entry name" value="Cadherin-like"/>
    <property type="match status" value="2"/>
</dbReference>
<reference evidence="10" key="1">
    <citation type="submission" date="2016-10" db="EMBL/GenBank/DDBJ databases">
        <authorList>
            <person name="de Groot N.N."/>
        </authorList>
    </citation>
    <scope>NUCLEOTIDE SEQUENCE</scope>
</reference>
<dbReference type="Pfam" id="PF05547">
    <property type="entry name" value="Peptidase_M6"/>
    <property type="match status" value="1"/>
</dbReference>
<evidence type="ECO:0000256" key="7">
    <source>
        <dbReference type="ARBA" id="ARBA00023136"/>
    </source>
</evidence>
<feature type="domain" description="Cadherin" evidence="9">
    <location>
        <begin position="278"/>
        <end position="370"/>
    </location>
</feature>
<evidence type="ECO:0000259" key="8">
    <source>
        <dbReference type="PROSITE" id="PS50222"/>
    </source>
</evidence>